<proteinExistence type="inferred from homology"/>
<dbReference type="GO" id="GO:0031932">
    <property type="term" value="C:TORC2 complex"/>
    <property type="evidence" value="ECO:0007669"/>
    <property type="project" value="InterPro"/>
</dbReference>
<dbReference type="InterPro" id="IPR011989">
    <property type="entry name" value="ARM-like"/>
</dbReference>
<dbReference type="SUPFAM" id="SSF48371">
    <property type="entry name" value="ARM repeat"/>
    <property type="match status" value="2"/>
</dbReference>
<dbReference type="Pfam" id="PF14666">
    <property type="entry name" value="RICTOR_M"/>
    <property type="match status" value="1"/>
</dbReference>
<dbReference type="GO" id="GO:0038203">
    <property type="term" value="P:TORC2 signaling"/>
    <property type="evidence" value="ECO:0007669"/>
    <property type="project" value="TreeGrafter"/>
</dbReference>
<evidence type="ECO:0008006" key="8">
    <source>
        <dbReference type="Google" id="ProtNLM"/>
    </source>
</evidence>
<evidence type="ECO:0000256" key="2">
    <source>
        <dbReference type="SAM" id="MobiDB-lite"/>
    </source>
</evidence>
<evidence type="ECO:0000313" key="6">
    <source>
        <dbReference type="EMBL" id="KAK7099628.1"/>
    </source>
</evidence>
<dbReference type="SMART" id="SM01310">
    <property type="entry name" value="RICTOR_V"/>
    <property type="match status" value="1"/>
</dbReference>
<dbReference type="InterPro" id="IPR016024">
    <property type="entry name" value="ARM-type_fold"/>
</dbReference>
<dbReference type="InterPro" id="IPR028268">
    <property type="entry name" value="Pianissimo_fam"/>
</dbReference>
<feature type="compositionally biased region" description="Low complexity" evidence="2">
    <location>
        <begin position="1303"/>
        <end position="1333"/>
    </location>
</feature>
<dbReference type="PANTHER" id="PTHR13298">
    <property type="entry name" value="CYTOSOLIC REGULATOR PIANISSIMO"/>
    <property type="match status" value="1"/>
</dbReference>
<feature type="domain" description="Rapamycin-insensitive companion of mTOR" evidence="5">
    <location>
        <begin position="944"/>
        <end position="1016"/>
    </location>
</feature>
<evidence type="ECO:0000313" key="7">
    <source>
        <dbReference type="Proteomes" id="UP001374579"/>
    </source>
</evidence>
<dbReference type="InterPro" id="IPR029452">
    <property type="entry name" value="RICTOR_V"/>
</dbReference>
<dbReference type="Gene3D" id="1.25.10.10">
    <property type="entry name" value="Leucine-rich Repeat Variant"/>
    <property type="match status" value="2"/>
</dbReference>
<accession>A0AAN9B6F5</accession>
<dbReference type="InterPro" id="IPR029453">
    <property type="entry name" value="Rictor_IV"/>
</dbReference>
<dbReference type="GO" id="GO:0051897">
    <property type="term" value="P:positive regulation of phosphatidylinositol 3-kinase/protein kinase B signal transduction"/>
    <property type="evidence" value="ECO:0007669"/>
    <property type="project" value="TreeGrafter"/>
</dbReference>
<reference evidence="6 7" key="1">
    <citation type="submission" date="2024-02" db="EMBL/GenBank/DDBJ databases">
        <title>Chromosome-scale genome assembly of the rough periwinkle Littorina saxatilis.</title>
        <authorList>
            <person name="De Jode A."/>
            <person name="Faria R."/>
            <person name="Formenti G."/>
            <person name="Sims Y."/>
            <person name="Smith T.P."/>
            <person name="Tracey A."/>
            <person name="Wood J.M.D."/>
            <person name="Zagrodzka Z.B."/>
            <person name="Johannesson K."/>
            <person name="Butlin R.K."/>
            <person name="Leder E.H."/>
        </authorList>
    </citation>
    <scope>NUCLEOTIDE SEQUENCE [LARGE SCALE GENOMIC DNA]</scope>
    <source>
        <strain evidence="6">Snail1</strain>
        <tissue evidence="6">Muscle</tissue>
    </source>
</reference>
<name>A0AAN9B6F5_9CAEN</name>
<feature type="compositionally biased region" description="Basic and acidic residues" evidence="2">
    <location>
        <begin position="1628"/>
        <end position="1637"/>
    </location>
</feature>
<dbReference type="SMART" id="SM01308">
    <property type="entry name" value="RICTOR_N"/>
    <property type="match status" value="1"/>
</dbReference>
<dbReference type="Pfam" id="PF14664">
    <property type="entry name" value="RICTOR_N"/>
    <property type="match status" value="1"/>
</dbReference>
<feature type="compositionally biased region" description="Polar residues" evidence="2">
    <location>
        <begin position="1603"/>
        <end position="1612"/>
    </location>
</feature>
<feature type="region of interest" description="Disordered" evidence="2">
    <location>
        <begin position="1400"/>
        <end position="1426"/>
    </location>
</feature>
<dbReference type="EMBL" id="JBAMIC010000011">
    <property type="protein sequence ID" value="KAK7099628.1"/>
    <property type="molecule type" value="Genomic_DNA"/>
</dbReference>
<dbReference type="SMART" id="SM01303">
    <property type="entry name" value="RasGEF_N_2"/>
    <property type="match status" value="1"/>
</dbReference>
<dbReference type="GO" id="GO:0043539">
    <property type="term" value="F:protein serine/threonine kinase activator activity"/>
    <property type="evidence" value="ECO:0007669"/>
    <property type="project" value="TreeGrafter"/>
</dbReference>
<dbReference type="Proteomes" id="UP001374579">
    <property type="component" value="Unassembled WGS sequence"/>
</dbReference>
<keyword evidence="7" id="KW-1185">Reference proteome</keyword>
<evidence type="ECO:0000259" key="5">
    <source>
        <dbReference type="SMART" id="SM01310"/>
    </source>
</evidence>
<feature type="compositionally biased region" description="Basic and acidic residues" evidence="2">
    <location>
        <begin position="270"/>
        <end position="288"/>
    </location>
</feature>
<gene>
    <name evidence="6" type="ORF">V1264_022713</name>
</gene>
<feature type="region of interest" description="Disordered" evidence="2">
    <location>
        <begin position="1238"/>
        <end position="1290"/>
    </location>
</feature>
<dbReference type="InterPro" id="IPR029451">
    <property type="entry name" value="RICTOR_M"/>
</dbReference>
<comment type="caution">
    <text evidence="6">The sequence shown here is derived from an EMBL/GenBank/DDBJ whole genome shotgun (WGS) entry which is preliminary data.</text>
</comment>
<dbReference type="InterPro" id="IPR028267">
    <property type="entry name" value="Pianissimo_N"/>
</dbReference>
<feature type="region of interest" description="Disordered" evidence="2">
    <location>
        <begin position="266"/>
        <end position="288"/>
    </location>
</feature>
<feature type="region of interest" description="Disordered" evidence="2">
    <location>
        <begin position="1303"/>
        <end position="1351"/>
    </location>
</feature>
<comment type="similarity">
    <text evidence="1">Belongs to the RICTOR family.</text>
</comment>
<feature type="region of interest" description="Disordered" evidence="2">
    <location>
        <begin position="1578"/>
        <end position="1637"/>
    </location>
</feature>
<protein>
    <recommendedName>
        <fullName evidence="8">Rapamycin-insensitive companion of mTOR</fullName>
    </recommendedName>
</protein>
<organism evidence="6 7">
    <name type="scientific">Littorina saxatilis</name>
    <dbReference type="NCBI Taxonomy" id="31220"/>
    <lineage>
        <taxon>Eukaryota</taxon>
        <taxon>Metazoa</taxon>
        <taxon>Spiralia</taxon>
        <taxon>Lophotrochozoa</taxon>
        <taxon>Mollusca</taxon>
        <taxon>Gastropoda</taxon>
        <taxon>Caenogastropoda</taxon>
        <taxon>Littorinimorpha</taxon>
        <taxon>Littorinoidea</taxon>
        <taxon>Littorinidae</taxon>
        <taxon>Littorina</taxon>
    </lineage>
</organism>
<dbReference type="PANTHER" id="PTHR13298:SF11">
    <property type="entry name" value="RAPAMYCIN-INSENSITIVE COMPANION OF MTOR"/>
    <property type="match status" value="1"/>
</dbReference>
<feature type="domain" description="Rapamycin-insensitive companion of mTOR middle" evidence="3">
    <location>
        <begin position="543"/>
        <end position="767"/>
    </location>
</feature>
<dbReference type="Pfam" id="PF14663">
    <property type="entry name" value="RasGEF_N_2"/>
    <property type="match status" value="1"/>
</dbReference>
<feature type="compositionally biased region" description="Low complexity" evidence="2">
    <location>
        <begin position="1613"/>
        <end position="1627"/>
    </location>
</feature>
<dbReference type="SMART" id="SM01307">
    <property type="entry name" value="RICTOR_M"/>
    <property type="match status" value="1"/>
</dbReference>
<dbReference type="Pfam" id="PF14668">
    <property type="entry name" value="RICTOR_V"/>
    <property type="match status" value="1"/>
</dbReference>
<sequence>MAAAVGRSGRFRHRFRVRHESGEDNIRLDFDRDPADNVKEILRHVVMQQGVSKAKKLAYLNNFVKLISKQGEDRALGLGSIEILTCLQIGLLHEAKEVRAAVLRVLRYLIQGEDMLTSFLALHLDYLVMRCLDVCLDNEIERLHAIRLIRQINSVAPNAMPCSLLYTLLAIGNDGSSEHDRFLRVSLATLCEIAFRNVDLVGKCGGISTLLWNILDSHQYPRLNESLTCTIMYLMNHPRSRHYIKAHTDLETLLAPLTDSQFHLSGETSAEDKQHQQQMRRDEIESRAREERETRFVASKLALITLMHTWPGLIRLCHPRGSGLQSLIGILYLPYTEIRKHILEMISDVFRLSLPDWTDDFSLALLSVDPTEHKDLWKVSEGFVAEEGRSLLPHCASTRPNLVENHLALLLSAWINAGLLEALIEVVTSSEGPLFNRTIILLGEMLHMANVLLPAECYSHNHCLPVLLTMASSTDLSGPQRHRACLAVKHLNELHSMKKRGLVPSSLFLDLLLQHAGKFKETTNRHWYFRRDTLRSYYYRKMPNDDNTQHAVRDSQVNTTKENYNWDWDLIGSILKWPDDRLRKMEDQIYIRFLRRVVFYFKPTNHLFSHMDLNAESGPSVCLVACQLVDFLVNETITAEEVQKLATELLSDINLCLNEVATNDVVPESVFGSQSLYNTMAMHYFVIIGHFSNTKAGVVLLEKTGIFQSLMEIMTPKAQDQHVRLAISALDYTKDGSARVILSKALTATSESCRLYSTNLLRVLLRAGTPHFSTWGIQLLVTQLYDQSPAVSSAALATLDEACDIEPHLLTLIKIRPSVLHLGDSGVMLLCRFLSLPSGFRSLRDANFIPSELERWHKTYNARYVKVVEDLLYEALTSHEKSSHGTFTRRSLHKGPKKEVFLPAHLYGQLALHEEGMELLKREPCLQEYFSMIHNQDLQMDSEIDKMKEALWAVGHVGSSSYGVSLLEEENMVPELIRLAEECGVFSIRGTAFYVLGLVASTRHGAQILAKYGWESQCHTRKEHWPVLDEHGVLPEHVEEAIRMADTLGNLRTAHGEAGRLSSAGSAHLSFIKEETVRMEQNGDVTITRNDSGVLKLDLTVGDGRVFSTTSVTSDTSETFMGVSRSRTLPNESQDFRRYQSLPSRSMSERHIHRKGLPLSLPTRSLVQQATGVVTPDVINPDAIAIKVEGVGDEGSESVGSPDTCQVAPSPVIRLRADSEEEPASPEFMGIRGKEPIFRIGSHTGSSGSSGGGGHKEDRSSSEGSQRSKGRTDSFNTDSTTSGVSSCESGNLPNVAATLSSLSPIPSSSSLNTLSTSGPTPTLSAPPLASSPTGVAPEPAHPSTAHRKRWNLTRIPSFRRLSASTSLGSHHSLPGSRSSTFFTTHRDVLGYATLRNIRRKRTYSADDEPGGGTETNQSKGGEPRISRTISVESDTSVDNNIWLSIRRNVSSVSLSDMEHQGQQLAATGLTSFKPFSQHNRFIGLAMPVDVNMMFEVIEGEDARSTVQKQMSPEESLDEQLSELRVSSAPPLVPPLREEPTFEHSRDKCLLCSWCRQRCFKTPDTSTCLEEIPSIDADADSVGRKDSDADSMVTGHRDIRSRGGSMNEQLSSATPGSQTSSTTNSSDSASKKLTEDSDEGRRLIRMEVLRLITNLSSSVGLKGSEQGLLSLKQKFPSTFKDVCFFSEVCAIISSLSFRLNARRFIQELFDEIDITKLLEGPYSFLGIVDDEVPHMAPIRQDSMDSFADFS</sequence>
<evidence type="ECO:0000259" key="3">
    <source>
        <dbReference type="SMART" id="SM01307"/>
    </source>
</evidence>
<feature type="domain" description="Rapamycin-insensitive companion of mTOR N-terminal" evidence="4">
    <location>
        <begin position="57"/>
        <end position="454"/>
    </location>
</feature>
<feature type="compositionally biased region" description="Polar residues" evidence="2">
    <location>
        <begin position="1262"/>
        <end position="1290"/>
    </location>
</feature>
<evidence type="ECO:0000256" key="1">
    <source>
        <dbReference type="ARBA" id="ARBA00008878"/>
    </source>
</evidence>
<evidence type="ECO:0000259" key="4">
    <source>
        <dbReference type="SMART" id="SM01308"/>
    </source>
</evidence>